<dbReference type="GO" id="GO:0006623">
    <property type="term" value="P:protein targeting to vacuole"/>
    <property type="evidence" value="ECO:0007669"/>
    <property type="project" value="TreeGrafter"/>
</dbReference>
<feature type="compositionally biased region" description="Pro residues" evidence="7">
    <location>
        <begin position="60"/>
        <end position="77"/>
    </location>
</feature>
<dbReference type="InterPro" id="IPR009851">
    <property type="entry name" value="Mod_r"/>
</dbReference>
<evidence type="ECO:0000256" key="1">
    <source>
        <dbReference type="ARBA" id="ARBA00004177"/>
    </source>
</evidence>
<feature type="domain" description="VPS37 C-terminal" evidence="8">
    <location>
        <begin position="158"/>
        <end position="247"/>
    </location>
</feature>
<keyword evidence="4" id="KW-0967">Endosome</keyword>
<keyword evidence="10" id="KW-1185">Reference proteome</keyword>
<sequence length="247" mass="27836">MASSALTPLSSYTNPSSAPPPPPKPPQSIPPTPSYTPSYTPTTTGPPRPPQTPSHTTTTPAPPPQSSQPTNPPPPNPSEHWLPDILLDKPSQTLHAALQNEPLLRSLSLLHPSLTPSPLPPHLQQTQNLARHLTAQRAHLLALRQRTQSQLLRLHALERQWREKQALMDRELAPWSAKVLYQRLREGEREGEEWCEGLEGSWLDGEGEVGEREVGEFLRGYREGRVKVWRRKEARERWDEGRVGGWR</sequence>
<accession>A0A8H6CCT5</accession>
<keyword evidence="5 6" id="KW-0653">Protein transport</keyword>
<reference evidence="9 10" key="1">
    <citation type="journal article" date="2020" name="Genomics">
        <title>Complete, high-quality genomes from long-read metagenomic sequencing of two wolf lichen thalli reveals enigmatic genome architecture.</title>
        <authorList>
            <person name="McKenzie S.K."/>
            <person name="Walston R.F."/>
            <person name="Allen J.L."/>
        </authorList>
    </citation>
    <scope>NUCLEOTIDE SEQUENCE [LARGE SCALE GENOMIC DNA]</scope>
    <source>
        <strain evidence="9">WasteWater1</strain>
    </source>
</reference>
<comment type="caution">
    <text evidence="9">The sequence shown here is derived from an EMBL/GenBank/DDBJ whole genome shotgun (WGS) entry which is preliminary data.</text>
</comment>
<dbReference type="InterPro" id="IPR037202">
    <property type="entry name" value="ESCRT_assembly_dom"/>
</dbReference>
<proteinExistence type="inferred from homology"/>
<evidence type="ECO:0000256" key="5">
    <source>
        <dbReference type="ARBA" id="ARBA00022927"/>
    </source>
</evidence>
<comment type="subcellular location">
    <subcellularLocation>
        <location evidence="1">Endosome</location>
    </subcellularLocation>
</comment>
<gene>
    <name evidence="9" type="ORF">HO133_002549</name>
</gene>
<dbReference type="Pfam" id="PF07200">
    <property type="entry name" value="Mod_r"/>
    <property type="match status" value="1"/>
</dbReference>
<dbReference type="EMBL" id="JACCJB010000015">
    <property type="protein sequence ID" value="KAF6220869.1"/>
    <property type="molecule type" value="Genomic_DNA"/>
</dbReference>
<dbReference type="RefSeq" id="XP_037150304.1">
    <property type="nucleotide sequence ID" value="XM_037293475.1"/>
</dbReference>
<dbReference type="AlphaFoldDB" id="A0A8H6CCT5"/>
<dbReference type="GeneID" id="59330962"/>
<dbReference type="PANTHER" id="PTHR13678">
    <property type="entry name" value="VACUOLAR PROTEIN SORTING-ASSOCIATED PROTEIN 37"/>
    <property type="match status" value="1"/>
</dbReference>
<evidence type="ECO:0000256" key="6">
    <source>
        <dbReference type="PROSITE-ProRule" id="PRU00646"/>
    </source>
</evidence>
<dbReference type="GO" id="GO:0000813">
    <property type="term" value="C:ESCRT I complex"/>
    <property type="evidence" value="ECO:0007669"/>
    <property type="project" value="UniProtKB-ARBA"/>
</dbReference>
<dbReference type="GO" id="GO:0006612">
    <property type="term" value="P:protein targeting to membrane"/>
    <property type="evidence" value="ECO:0007669"/>
    <property type="project" value="TreeGrafter"/>
</dbReference>
<dbReference type="PROSITE" id="PS51314">
    <property type="entry name" value="VPS37_C"/>
    <property type="match status" value="1"/>
</dbReference>
<evidence type="ECO:0000256" key="2">
    <source>
        <dbReference type="ARBA" id="ARBA00007617"/>
    </source>
</evidence>
<organism evidence="9 10">
    <name type="scientific">Letharia lupina</name>
    <dbReference type="NCBI Taxonomy" id="560253"/>
    <lineage>
        <taxon>Eukaryota</taxon>
        <taxon>Fungi</taxon>
        <taxon>Dikarya</taxon>
        <taxon>Ascomycota</taxon>
        <taxon>Pezizomycotina</taxon>
        <taxon>Lecanoromycetes</taxon>
        <taxon>OSLEUM clade</taxon>
        <taxon>Lecanoromycetidae</taxon>
        <taxon>Lecanorales</taxon>
        <taxon>Lecanorineae</taxon>
        <taxon>Parmeliaceae</taxon>
        <taxon>Letharia</taxon>
    </lineage>
</organism>
<evidence type="ECO:0000313" key="10">
    <source>
        <dbReference type="Proteomes" id="UP000593566"/>
    </source>
</evidence>
<evidence type="ECO:0000256" key="7">
    <source>
        <dbReference type="SAM" id="MobiDB-lite"/>
    </source>
</evidence>
<evidence type="ECO:0000256" key="4">
    <source>
        <dbReference type="ARBA" id="ARBA00022753"/>
    </source>
</evidence>
<dbReference type="SUPFAM" id="SSF140111">
    <property type="entry name" value="Endosomal sorting complex assembly domain"/>
    <property type="match status" value="1"/>
</dbReference>
<protein>
    <recommendedName>
        <fullName evidence="8">VPS37 C-terminal domain-containing protein</fullName>
    </recommendedName>
</protein>
<feature type="compositionally biased region" description="Pro residues" evidence="7">
    <location>
        <begin position="17"/>
        <end position="34"/>
    </location>
</feature>
<dbReference type="PANTHER" id="PTHR13678:SF2">
    <property type="entry name" value="VACUOLAR PROTEIN SORTING-ASSOCIATED PROTEIN 37A"/>
    <property type="match status" value="1"/>
</dbReference>
<dbReference type="Proteomes" id="UP000593566">
    <property type="component" value="Unassembled WGS sequence"/>
</dbReference>
<dbReference type="GO" id="GO:0043162">
    <property type="term" value="P:ubiquitin-dependent protein catabolic process via the multivesicular body sorting pathway"/>
    <property type="evidence" value="ECO:0007669"/>
    <property type="project" value="UniProtKB-ARBA"/>
</dbReference>
<evidence type="ECO:0000259" key="8">
    <source>
        <dbReference type="PROSITE" id="PS51314"/>
    </source>
</evidence>
<comment type="similarity">
    <text evidence="2">Belongs to the VPS37 family.</text>
</comment>
<evidence type="ECO:0000313" key="9">
    <source>
        <dbReference type="EMBL" id="KAF6220869.1"/>
    </source>
</evidence>
<keyword evidence="3 6" id="KW-0813">Transport</keyword>
<feature type="region of interest" description="Disordered" evidence="7">
    <location>
        <begin position="1"/>
        <end position="84"/>
    </location>
</feature>
<name>A0A8H6CCT5_9LECA</name>
<evidence type="ECO:0000256" key="3">
    <source>
        <dbReference type="ARBA" id="ARBA00022448"/>
    </source>
</evidence>